<keyword evidence="2 3" id="KW-0802">TPR repeat</keyword>
<name>A0A239HEN0_9ACTN</name>
<dbReference type="Pfam" id="PF13432">
    <property type="entry name" value="TPR_16"/>
    <property type="match status" value="3"/>
</dbReference>
<feature type="repeat" description="TPR" evidence="3">
    <location>
        <begin position="517"/>
        <end position="550"/>
    </location>
</feature>
<organism evidence="4 5">
    <name type="scientific">Actinoplanes regularis</name>
    <dbReference type="NCBI Taxonomy" id="52697"/>
    <lineage>
        <taxon>Bacteria</taxon>
        <taxon>Bacillati</taxon>
        <taxon>Actinomycetota</taxon>
        <taxon>Actinomycetes</taxon>
        <taxon>Micromonosporales</taxon>
        <taxon>Micromonosporaceae</taxon>
        <taxon>Actinoplanes</taxon>
    </lineage>
</organism>
<dbReference type="InterPro" id="IPR019734">
    <property type="entry name" value="TPR_rpt"/>
</dbReference>
<reference evidence="4 5" key="1">
    <citation type="submission" date="2017-06" db="EMBL/GenBank/DDBJ databases">
        <authorList>
            <person name="Kim H.J."/>
            <person name="Triplett B.A."/>
        </authorList>
    </citation>
    <scope>NUCLEOTIDE SEQUENCE [LARGE SCALE GENOMIC DNA]</scope>
    <source>
        <strain evidence="4 5">DSM 43151</strain>
    </source>
</reference>
<evidence type="ECO:0000256" key="3">
    <source>
        <dbReference type="PROSITE-ProRule" id="PRU00339"/>
    </source>
</evidence>
<sequence>MAELANHHWIRADRPDERRAVLVAEPCAPVLAVLDAHRRLRGPYTAAGTLLRLIVPEALTRWPDLVHRHAIEILSVAPELRSVVPATRETLTSLAVPAERTRFYSRLRTARLANGLTEFLHGYLRQLGGGPRCLLVDNLHHADPTDRELFAVLLRRADPAVLCLHLATAAVPPADPPGPVPFPLGEALTRYAAVRTTPAAVPQPRAGDDEELARQYVWSDGVTDDAGMLAAYQRLDPARRAALHDARGDELVQVAEASLRLGAIPYHREHGSEPAAAGVASLCEALFICLDNGFYHATVELGRRGLALLDPAAQPIPWWAFTTKMTTSLSALGRGEEAIELYDEARARTTDPTQQRQAAYATAMLYTRHLGADRHNQRLARAWSNIAIALTEAIADPRERAFQSAFQRNGLALVATHDGAPDEALRLVEDGIDRLDRELDDGQHALHRSVLRHNRSMLHLGAGRYEAALADLNAVIEADPNYAEYRFDRGNLLRRMGRPYEALADYETALTLSPPFPEVYYNRGDTRLELGDADGAAADFSYVLELDPDYVDAYLNRAGLRLAAGDLTGAAEDTAAGLRIAPGNVHLLCVRGQLELSDGDPAAAERTLSAALAAAPELAAGWAARATARYELGDVPAALADLDRALSLLDDPEMRFNRAVLLAEAGRHAEAVDDLTAAGGSSDDPQIRWERARSLLALGDTRAADDDLRACAAADPELADQVRRLRPQLLEPLSAAT</sequence>
<accession>A0A239HEN0</accession>
<dbReference type="SMART" id="SM00028">
    <property type="entry name" value="TPR"/>
    <property type="match status" value="7"/>
</dbReference>
<dbReference type="Gene3D" id="1.25.40.10">
    <property type="entry name" value="Tetratricopeptide repeat domain"/>
    <property type="match status" value="4"/>
</dbReference>
<dbReference type="PANTHER" id="PTHR44858:SF1">
    <property type="entry name" value="UDP-N-ACETYLGLUCOSAMINE--PEPTIDE N-ACETYLGLUCOSAMINYLTRANSFERASE SPINDLY-RELATED"/>
    <property type="match status" value="1"/>
</dbReference>
<dbReference type="RefSeq" id="WP_089298080.1">
    <property type="nucleotide sequence ID" value="NZ_BOMU01000101.1"/>
</dbReference>
<proteinExistence type="predicted"/>
<dbReference type="EMBL" id="FZNR01000024">
    <property type="protein sequence ID" value="SNS79488.1"/>
    <property type="molecule type" value="Genomic_DNA"/>
</dbReference>
<dbReference type="OrthoDB" id="9814944at2"/>
<dbReference type="PROSITE" id="PS50005">
    <property type="entry name" value="TPR"/>
    <property type="match status" value="2"/>
</dbReference>
<dbReference type="PANTHER" id="PTHR44858">
    <property type="entry name" value="TETRATRICOPEPTIDE REPEAT PROTEIN 6"/>
    <property type="match status" value="1"/>
</dbReference>
<gene>
    <name evidence="4" type="ORF">SAMN06264365_12451</name>
</gene>
<keyword evidence="1" id="KW-0677">Repeat</keyword>
<dbReference type="InterPro" id="IPR011990">
    <property type="entry name" value="TPR-like_helical_dom_sf"/>
</dbReference>
<evidence type="ECO:0000313" key="4">
    <source>
        <dbReference type="EMBL" id="SNS79488.1"/>
    </source>
</evidence>
<feature type="repeat" description="TPR" evidence="3">
    <location>
        <begin position="483"/>
        <end position="516"/>
    </location>
</feature>
<dbReference type="AlphaFoldDB" id="A0A239HEN0"/>
<keyword evidence="5" id="KW-1185">Reference proteome</keyword>
<protein>
    <submittedName>
        <fullName evidence="4">Tetratricopeptide repeat-containing protein</fullName>
    </submittedName>
</protein>
<evidence type="ECO:0000313" key="5">
    <source>
        <dbReference type="Proteomes" id="UP000198415"/>
    </source>
</evidence>
<evidence type="ECO:0000256" key="1">
    <source>
        <dbReference type="ARBA" id="ARBA00022737"/>
    </source>
</evidence>
<dbReference type="Proteomes" id="UP000198415">
    <property type="component" value="Unassembled WGS sequence"/>
</dbReference>
<dbReference type="SUPFAM" id="SSF48452">
    <property type="entry name" value="TPR-like"/>
    <property type="match status" value="3"/>
</dbReference>
<evidence type="ECO:0000256" key="2">
    <source>
        <dbReference type="ARBA" id="ARBA00022803"/>
    </source>
</evidence>
<dbReference type="InterPro" id="IPR050498">
    <property type="entry name" value="Ycf3"/>
</dbReference>